<dbReference type="InterPro" id="IPR003772">
    <property type="entry name" value="YceD"/>
</dbReference>
<proteinExistence type="predicted"/>
<dbReference type="AlphaFoldDB" id="A0A9D0ZAT3"/>
<dbReference type="EMBL" id="DVFJ01000029">
    <property type="protein sequence ID" value="HIQ72143.1"/>
    <property type="molecule type" value="Genomic_DNA"/>
</dbReference>
<organism evidence="1 2">
    <name type="scientific">Candidatus Onthenecus intestinigallinarum</name>
    <dbReference type="NCBI Taxonomy" id="2840875"/>
    <lineage>
        <taxon>Bacteria</taxon>
        <taxon>Bacillati</taxon>
        <taxon>Bacillota</taxon>
        <taxon>Clostridia</taxon>
        <taxon>Eubacteriales</taxon>
        <taxon>Candidatus Onthenecus</taxon>
    </lineage>
</organism>
<accession>A0A9D0ZAT3</accession>
<evidence type="ECO:0000313" key="2">
    <source>
        <dbReference type="Proteomes" id="UP000886887"/>
    </source>
</evidence>
<dbReference type="Pfam" id="PF02620">
    <property type="entry name" value="YceD"/>
    <property type="match status" value="1"/>
</dbReference>
<sequence>MQLDIGRALKSPGIEFEFALEEARAPESWHGDELVFVQPISLSGVYAAAGESILLRGEVRTTVSTPCADCLEPAVLPVSARVDEVFTREEDPDDPDRFTYEGHVLHLDDLVLGAILLEMPLRILCRPDCKGLCPTCGANLNHTQCACQKEMPSKQPFAVLASLLNQDEEV</sequence>
<dbReference type="PANTHER" id="PTHR34374">
    <property type="entry name" value="LARGE RIBOSOMAL RNA SUBUNIT ACCUMULATION PROTEIN YCED HOMOLOG 1, CHLOROPLASTIC"/>
    <property type="match status" value="1"/>
</dbReference>
<gene>
    <name evidence="1" type="ORF">IAB73_08060</name>
</gene>
<reference evidence="1" key="1">
    <citation type="submission" date="2020-10" db="EMBL/GenBank/DDBJ databases">
        <authorList>
            <person name="Gilroy R."/>
        </authorList>
    </citation>
    <scope>NUCLEOTIDE SEQUENCE</scope>
    <source>
        <strain evidence="1">ChiSxjej2B14-6234</strain>
    </source>
</reference>
<comment type="caution">
    <text evidence="1">The sequence shown here is derived from an EMBL/GenBank/DDBJ whole genome shotgun (WGS) entry which is preliminary data.</text>
</comment>
<name>A0A9D0ZAT3_9FIRM</name>
<evidence type="ECO:0000313" key="1">
    <source>
        <dbReference type="EMBL" id="HIQ72143.1"/>
    </source>
</evidence>
<protein>
    <submittedName>
        <fullName evidence="1">DUF177 domain-containing protein</fullName>
    </submittedName>
</protein>
<dbReference type="Proteomes" id="UP000886887">
    <property type="component" value="Unassembled WGS sequence"/>
</dbReference>
<dbReference type="PANTHER" id="PTHR34374:SF1">
    <property type="entry name" value="LARGE RIBOSOMAL RNA SUBUNIT ACCUMULATION PROTEIN YCED HOMOLOG 1, CHLOROPLASTIC"/>
    <property type="match status" value="1"/>
</dbReference>
<reference evidence="1" key="2">
    <citation type="journal article" date="2021" name="PeerJ">
        <title>Extensive microbial diversity within the chicken gut microbiome revealed by metagenomics and culture.</title>
        <authorList>
            <person name="Gilroy R."/>
            <person name="Ravi A."/>
            <person name="Getino M."/>
            <person name="Pursley I."/>
            <person name="Horton D.L."/>
            <person name="Alikhan N.F."/>
            <person name="Baker D."/>
            <person name="Gharbi K."/>
            <person name="Hall N."/>
            <person name="Watson M."/>
            <person name="Adriaenssens E.M."/>
            <person name="Foster-Nyarko E."/>
            <person name="Jarju S."/>
            <person name="Secka A."/>
            <person name="Antonio M."/>
            <person name="Oren A."/>
            <person name="Chaudhuri R.R."/>
            <person name="La Ragione R."/>
            <person name="Hildebrand F."/>
            <person name="Pallen M.J."/>
        </authorList>
    </citation>
    <scope>NUCLEOTIDE SEQUENCE</scope>
    <source>
        <strain evidence="1">ChiSxjej2B14-6234</strain>
    </source>
</reference>